<evidence type="ECO:0000256" key="2">
    <source>
        <dbReference type="ARBA" id="ARBA00003670"/>
    </source>
</evidence>
<keyword evidence="8 10" id="KW-0120">Carbon dioxide fixation</keyword>
<dbReference type="Proteomes" id="UP001597216">
    <property type="component" value="Unassembled WGS sequence"/>
</dbReference>
<feature type="active site" evidence="10 11">
    <location>
        <position position="138"/>
    </location>
</feature>
<evidence type="ECO:0000256" key="7">
    <source>
        <dbReference type="ARBA" id="ARBA00023239"/>
    </source>
</evidence>
<dbReference type="InterPro" id="IPR021135">
    <property type="entry name" value="PEP_COase"/>
</dbReference>
<dbReference type="Gene3D" id="1.20.1440.90">
    <property type="entry name" value="Phosphoenolpyruvate/pyruvate domain"/>
    <property type="match status" value="1"/>
</dbReference>
<evidence type="ECO:0000256" key="8">
    <source>
        <dbReference type="ARBA" id="ARBA00023300"/>
    </source>
</evidence>
<evidence type="ECO:0000256" key="5">
    <source>
        <dbReference type="ARBA" id="ARBA00022419"/>
    </source>
</evidence>
<dbReference type="InterPro" id="IPR018129">
    <property type="entry name" value="PEP_COase_Lys_AS"/>
</dbReference>
<evidence type="ECO:0000256" key="10">
    <source>
        <dbReference type="HAMAP-Rule" id="MF_00595"/>
    </source>
</evidence>
<evidence type="ECO:0000256" key="1">
    <source>
        <dbReference type="ARBA" id="ARBA00001946"/>
    </source>
</evidence>
<dbReference type="PANTHER" id="PTHR30523:SF6">
    <property type="entry name" value="PHOSPHOENOLPYRUVATE CARBOXYLASE"/>
    <property type="match status" value="1"/>
</dbReference>
<dbReference type="InterPro" id="IPR033129">
    <property type="entry name" value="PEPCASE_His_AS"/>
</dbReference>
<sequence>MRPDPARDRSDNVRANLRLLEGLLAEVIDDLDGEAAAGLLEEARRAGEGDRLADLFQGLTLDQAVFLARGLAVQAQLANIAEDVAGLRAPVEIGQAADEARIATLSAAVDALTYNGLDRDEIDRLMRDLQVSPVLTAHPTEVRRRSVVERQFEIARLLGLRRHALPPDLDQRLRDDLFRELALLWRTRLTRPERITVADEIRNTLAIVSNAMLPALAELYESWGRQFPSGPDFGKVLQLGSWLGGDRDGHPGVEAEALREALTLQARLIFGFYLTEVRRLREDLSLAAELTPVSDALLALAEASGDDNPHRRDEPYRRALVGVEQRLTVTMDRLGGTRFGGQAEAYAGPDAFIADLEVVAASLLAHGGRRVVGSRLASLIAVAKGCGFHLLSIDLRQNADVHERVLAELFGHAAPGLDYRDLDEATKVTVLLGELANDRPLRSPFVAYTPETLKELAIFDAAAQALSAYGPRALASYIISKSDSVSDILEPYVLFKQAGIAFGGMKPTSRLPVTPLFETIGDLERAPGIIAAWLAMPQARSLLGDPARQEVMLGYSDSNKDGGFFTSRRAATQAAQALAQVCEDAGVALRLFHGRGGSVGRGGGPTGQAILAQPRGAVRSRIRLTEQGEMITRRFGDAPTARRNLEELVAAALVASGKGRAAGEGDDDRFAPQMDALAAGAFAAYRGLVYEDAAFEAFFWSATPIAEIADLKIGSRPPSRGASRRIADLRAIPWVFSWSQARFMLPAWYGFASGVRAAGLSAATLREMGQGSDFFATVLSNMELALAQSDMDLAGQYADLFPDPTARARIFDAVRREWEAACELTLAVRGATRLLQLQPEVADAVALGRVRVDPLNRLQIELLARRRRGEDDARLRLGLHQTVSGIAAALRSTG</sequence>
<evidence type="ECO:0000313" key="14">
    <source>
        <dbReference type="Proteomes" id="UP001597216"/>
    </source>
</evidence>
<comment type="function">
    <text evidence="2 10">Forms oxaloacetate, a four-carbon dicarboxylic acid source for the tricarboxylic acid cycle.</text>
</comment>
<dbReference type="SUPFAM" id="SSF51621">
    <property type="entry name" value="Phosphoenolpyruvate/pyruvate domain"/>
    <property type="match status" value="1"/>
</dbReference>
<dbReference type="EC" id="4.1.1.31" evidence="4 10"/>
<evidence type="ECO:0000256" key="3">
    <source>
        <dbReference type="ARBA" id="ARBA00008346"/>
    </source>
</evidence>
<proteinExistence type="inferred from homology"/>
<dbReference type="RefSeq" id="WP_377353008.1">
    <property type="nucleotide sequence ID" value="NZ_JBHTLQ010000010.1"/>
</dbReference>
<comment type="cofactor">
    <cofactor evidence="1 10">
        <name>Mg(2+)</name>
        <dbReference type="ChEBI" id="CHEBI:18420"/>
    </cofactor>
</comment>
<dbReference type="PANTHER" id="PTHR30523">
    <property type="entry name" value="PHOSPHOENOLPYRUVATE CARBOXYLASE"/>
    <property type="match status" value="1"/>
</dbReference>
<dbReference type="InterPro" id="IPR015813">
    <property type="entry name" value="Pyrv/PenolPyrv_kinase-like_dom"/>
</dbReference>
<feature type="active site" evidence="10 12">
    <location>
        <position position="560"/>
    </location>
</feature>
<name>A0ABW3T0D2_9CAUL</name>
<organism evidence="13 14">
    <name type="scientific">Phenylobacterium conjunctum</name>
    <dbReference type="NCBI Taxonomy" id="1298959"/>
    <lineage>
        <taxon>Bacteria</taxon>
        <taxon>Pseudomonadati</taxon>
        <taxon>Pseudomonadota</taxon>
        <taxon>Alphaproteobacteria</taxon>
        <taxon>Caulobacterales</taxon>
        <taxon>Caulobacteraceae</taxon>
        <taxon>Phenylobacterium</taxon>
    </lineage>
</organism>
<dbReference type="HAMAP" id="MF_00595">
    <property type="entry name" value="PEPcase_type1"/>
    <property type="match status" value="1"/>
</dbReference>
<evidence type="ECO:0000256" key="11">
    <source>
        <dbReference type="PROSITE-ProRule" id="PRU10111"/>
    </source>
</evidence>
<dbReference type="PRINTS" id="PR00150">
    <property type="entry name" value="PEPCARBXLASE"/>
</dbReference>
<evidence type="ECO:0000256" key="12">
    <source>
        <dbReference type="PROSITE-ProRule" id="PRU10112"/>
    </source>
</evidence>
<comment type="subunit">
    <text evidence="10">Homotetramer.</text>
</comment>
<evidence type="ECO:0000256" key="4">
    <source>
        <dbReference type="ARBA" id="ARBA00012305"/>
    </source>
</evidence>
<comment type="similarity">
    <text evidence="3 10">Belongs to the PEPCase type 1 family.</text>
</comment>
<dbReference type="EMBL" id="JBHTLQ010000010">
    <property type="protein sequence ID" value="MFD1190202.1"/>
    <property type="molecule type" value="Genomic_DNA"/>
</dbReference>
<evidence type="ECO:0000256" key="6">
    <source>
        <dbReference type="ARBA" id="ARBA00022842"/>
    </source>
</evidence>
<protein>
    <recommendedName>
        <fullName evidence="5 10">Phosphoenolpyruvate carboxylase</fullName>
        <shortName evidence="10">PEPC</shortName>
        <shortName evidence="10">PEPCase</shortName>
        <ecNumber evidence="4 10">4.1.1.31</ecNumber>
    </recommendedName>
</protein>
<dbReference type="GO" id="GO:0008964">
    <property type="term" value="F:phosphoenolpyruvate carboxylase activity"/>
    <property type="evidence" value="ECO:0007669"/>
    <property type="project" value="UniProtKB-EC"/>
</dbReference>
<dbReference type="PROSITE" id="PS00781">
    <property type="entry name" value="PEPCASE_1"/>
    <property type="match status" value="1"/>
</dbReference>
<dbReference type="Pfam" id="PF00311">
    <property type="entry name" value="PEPcase"/>
    <property type="match status" value="1"/>
</dbReference>
<comment type="catalytic activity">
    <reaction evidence="9 10">
        <text>oxaloacetate + phosphate = phosphoenolpyruvate + hydrogencarbonate</text>
        <dbReference type="Rhea" id="RHEA:28370"/>
        <dbReference type="ChEBI" id="CHEBI:16452"/>
        <dbReference type="ChEBI" id="CHEBI:17544"/>
        <dbReference type="ChEBI" id="CHEBI:43474"/>
        <dbReference type="ChEBI" id="CHEBI:58702"/>
        <dbReference type="EC" id="4.1.1.31"/>
    </reaction>
</comment>
<dbReference type="InterPro" id="IPR022805">
    <property type="entry name" value="PEP_COase_bac/pln-type"/>
</dbReference>
<evidence type="ECO:0000313" key="13">
    <source>
        <dbReference type="EMBL" id="MFD1190202.1"/>
    </source>
</evidence>
<keyword evidence="6 10" id="KW-0460">Magnesium</keyword>
<accession>A0ABW3T0D2</accession>
<reference evidence="14" key="1">
    <citation type="journal article" date="2019" name="Int. J. Syst. Evol. Microbiol.">
        <title>The Global Catalogue of Microorganisms (GCM) 10K type strain sequencing project: providing services to taxonomists for standard genome sequencing and annotation.</title>
        <authorList>
            <consortium name="The Broad Institute Genomics Platform"/>
            <consortium name="The Broad Institute Genome Sequencing Center for Infectious Disease"/>
            <person name="Wu L."/>
            <person name="Ma J."/>
        </authorList>
    </citation>
    <scope>NUCLEOTIDE SEQUENCE [LARGE SCALE GENOMIC DNA]</scope>
    <source>
        <strain evidence="14">CCUG 55074</strain>
    </source>
</reference>
<gene>
    <name evidence="10 13" type="primary">ppc</name>
    <name evidence="13" type="ORF">ACFQ27_06385</name>
</gene>
<dbReference type="NCBIfam" id="NF000584">
    <property type="entry name" value="PRK00009.1"/>
    <property type="match status" value="1"/>
</dbReference>
<comment type="caution">
    <text evidence="13">The sequence shown here is derived from an EMBL/GenBank/DDBJ whole genome shotgun (WGS) entry which is preliminary data.</text>
</comment>
<keyword evidence="14" id="KW-1185">Reference proteome</keyword>
<evidence type="ECO:0000256" key="9">
    <source>
        <dbReference type="ARBA" id="ARBA00048995"/>
    </source>
</evidence>
<keyword evidence="7 10" id="KW-0456">Lyase</keyword>
<dbReference type="PROSITE" id="PS00393">
    <property type="entry name" value="PEPCASE_2"/>
    <property type="match status" value="1"/>
</dbReference>